<dbReference type="EMBL" id="MCGO01000148">
    <property type="protein sequence ID" value="ORY24140.1"/>
    <property type="molecule type" value="Genomic_DNA"/>
</dbReference>
<feature type="signal peptide" evidence="2">
    <location>
        <begin position="1"/>
        <end position="19"/>
    </location>
</feature>
<feature type="compositionally biased region" description="Polar residues" evidence="1">
    <location>
        <begin position="333"/>
        <end position="357"/>
    </location>
</feature>
<feature type="compositionally biased region" description="Acidic residues" evidence="1">
    <location>
        <begin position="251"/>
        <end position="262"/>
    </location>
</feature>
<dbReference type="InterPro" id="IPR001611">
    <property type="entry name" value="Leu-rich_rpt"/>
</dbReference>
<feature type="chain" id="PRO_5012146753" description="L domain-like protein" evidence="2">
    <location>
        <begin position="20"/>
        <end position="946"/>
    </location>
</feature>
<evidence type="ECO:0000256" key="1">
    <source>
        <dbReference type="SAM" id="MobiDB-lite"/>
    </source>
</evidence>
<name>A0A1Y2APB5_9FUNG</name>
<dbReference type="InterPro" id="IPR032675">
    <property type="entry name" value="LRR_dom_sf"/>
</dbReference>
<feature type="region of interest" description="Disordered" evidence="1">
    <location>
        <begin position="246"/>
        <end position="361"/>
    </location>
</feature>
<feature type="compositionally biased region" description="Polar residues" evidence="1">
    <location>
        <begin position="314"/>
        <end position="323"/>
    </location>
</feature>
<evidence type="ECO:0000313" key="3">
    <source>
        <dbReference type="EMBL" id="ORY24140.1"/>
    </source>
</evidence>
<sequence length="946" mass="102028">MHINEVQMTLLALLPVVTAIGVNLDASIDCIKLNSKWPDVDINQCLSGVVNLTDINLKDDFPNHLPSGLTKLRIQNNRLTGSLPSQLPDALTSLDLAKNQLTGSISNNVPTAITYMSLANNHLTGSLPENLPALKQIDISNNRFTGPVPKSWNFSKFDAFNLRNNLLTGYIPESASKEKLEGFAGNCFINSQEYGLVLNPGCPSTLNLREELVIIVTEIATAFDTVVENETTNGLQDDVDVVETEATTSTFEEETLSYEPETEIATGTIEDETTSDAESTVDETTTDSESLDETTSDLDSSDNTTTDLESSDDQTTSVSSGDETTFDSDTSLEPDLSTDSASSDVTETAEPSPSSGAETVLDWNDFINTETIPEYISLPPVESDVAQDIVNSFGDQLQDTQYQLDSDSLVTSLVQKDVSLQPGSPTTFSVPPIQSGTSSDLNGDVFVFSLESFNITNLDMTTSRKDIITSFSGNIMRVFMALESAITTEWVAMQLASDRSNLAISINSERQLLALRDGTNVNGKFVNGVSPLSLQQSVSIDTIVIATITSDSPKVLDGTVPAISDKEFVQNATAIVLNAVPPCVNSCQKLAGIQIIPNFAIFKKNASVETLDRTCQSVTPSVLDDYKKCANMKVGCDSSVSNKTAVFVQLISDLCDKFTQPAPVAVATNQTIAFSFNKTENATLLSFDYSVTDIHKNTIAGTDYQIFSKRDLDLLEQIPFTFPDCNPVTVHMKYAVCDSAIIGTEKCDGEVTGHLKTQELDPKKVLGSGFDDETCRSSIMTAAPIKSLSVFTERPINNAAIAQDLPRIAQIRTAVTTTTDNKALHPFPLPTTTTSAATRFSSSATAFLIAAIPTTFAKAIDLLPIPPSQSPSSTLAFNKPGPTSSSGISPQIEIEQKTKSVMSTIPATKPVLTTEEQIVSDLITSSSKSPERNFFAVVLYFFFCQL</sequence>
<accession>A0A1Y2APB5</accession>
<proteinExistence type="predicted"/>
<comment type="caution">
    <text evidence="3">The sequence shown here is derived from an EMBL/GenBank/DDBJ whole genome shotgun (WGS) entry which is preliminary data.</text>
</comment>
<keyword evidence="2" id="KW-0732">Signal</keyword>
<gene>
    <name evidence="3" type="ORF">BCR33DRAFT_748049</name>
</gene>
<dbReference type="PANTHER" id="PTHR48010">
    <property type="entry name" value="OS05G0588300 PROTEIN"/>
    <property type="match status" value="1"/>
</dbReference>
<dbReference type="AlphaFoldDB" id="A0A1Y2APB5"/>
<dbReference type="Gene3D" id="3.80.10.10">
    <property type="entry name" value="Ribonuclease Inhibitor"/>
    <property type="match status" value="1"/>
</dbReference>
<evidence type="ECO:0000256" key="2">
    <source>
        <dbReference type="SAM" id="SignalP"/>
    </source>
</evidence>
<dbReference type="OrthoDB" id="1081807at2759"/>
<dbReference type="STRING" id="329046.A0A1Y2APB5"/>
<dbReference type="PANTHER" id="PTHR48010:SF58">
    <property type="entry name" value="RECEPTOR PROTEIN KINASE-LIKE PROTEIN ZAR1"/>
    <property type="match status" value="1"/>
</dbReference>
<dbReference type="Proteomes" id="UP000193642">
    <property type="component" value="Unassembled WGS sequence"/>
</dbReference>
<protein>
    <recommendedName>
        <fullName evidence="5">L domain-like protein</fullName>
    </recommendedName>
</protein>
<dbReference type="Pfam" id="PF00560">
    <property type="entry name" value="LRR_1"/>
    <property type="match status" value="2"/>
</dbReference>
<dbReference type="InterPro" id="IPR050994">
    <property type="entry name" value="At_inactive_RLKs"/>
</dbReference>
<feature type="compositionally biased region" description="Acidic residues" evidence="1">
    <location>
        <begin position="269"/>
        <end position="300"/>
    </location>
</feature>
<evidence type="ECO:0000313" key="4">
    <source>
        <dbReference type="Proteomes" id="UP000193642"/>
    </source>
</evidence>
<reference evidence="3 4" key="1">
    <citation type="submission" date="2016-07" db="EMBL/GenBank/DDBJ databases">
        <title>Pervasive Adenine N6-methylation of Active Genes in Fungi.</title>
        <authorList>
            <consortium name="DOE Joint Genome Institute"/>
            <person name="Mondo S.J."/>
            <person name="Dannebaum R.O."/>
            <person name="Kuo R.C."/>
            <person name="Labutti K."/>
            <person name="Haridas S."/>
            <person name="Kuo A."/>
            <person name="Salamov A."/>
            <person name="Ahrendt S.R."/>
            <person name="Lipzen A."/>
            <person name="Sullivan W."/>
            <person name="Andreopoulos W.B."/>
            <person name="Clum A."/>
            <person name="Lindquist E."/>
            <person name="Daum C."/>
            <person name="Ramamoorthy G.K."/>
            <person name="Gryganskyi A."/>
            <person name="Culley D."/>
            <person name="Magnuson J.K."/>
            <person name="James T.Y."/>
            <person name="O'Malley M.A."/>
            <person name="Stajich J.E."/>
            <person name="Spatafora J.W."/>
            <person name="Visel A."/>
            <person name="Grigoriev I.V."/>
        </authorList>
    </citation>
    <scope>NUCLEOTIDE SEQUENCE [LARGE SCALE GENOMIC DNA]</scope>
    <source>
        <strain evidence="3 4">JEL800</strain>
    </source>
</reference>
<keyword evidence="4" id="KW-1185">Reference proteome</keyword>
<evidence type="ECO:0008006" key="5">
    <source>
        <dbReference type="Google" id="ProtNLM"/>
    </source>
</evidence>
<dbReference type="SUPFAM" id="SSF52058">
    <property type="entry name" value="L domain-like"/>
    <property type="match status" value="1"/>
</dbReference>
<feature type="region of interest" description="Disordered" evidence="1">
    <location>
        <begin position="871"/>
        <end position="890"/>
    </location>
</feature>
<organism evidence="3 4">
    <name type="scientific">Rhizoclosmatium globosum</name>
    <dbReference type="NCBI Taxonomy" id="329046"/>
    <lineage>
        <taxon>Eukaryota</taxon>
        <taxon>Fungi</taxon>
        <taxon>Fungi incertae sedis</taxon>
        <taxon>Chytridiomycota</taxon>
        <taxon>Chytridiomycota incertae sedis</taxon>
        <taxon>Chytridiomycetes</taxon>
        <taxon>Chytridiales</taxon>
        <taxon>Chytriomycetaceae</taxon>
        <taxon>Rhizoclosmatium</taxon>
    </lineage>
</organism>